<evidence type="ECO:0000313" key="1">
    <source>
        <dbReference type="EMBL" id="SVC55864.1"/>
    </source>
</evidence>
<feature type="non-terminal residue" evidence="1">
    <location>
        <position position="1"/>
    </location>
</feature>
<proteinExistence type="predicted"/>
<dbReference type="EMBL" id="UINC01097826">
    <property type="protein sequence ID" value="SVC55864.1"/>
    <property type="molecule type" value="Genomic_DNA"/>
</dbReference>
<gene>
    <name evidence="1" type="ORF">METZ01_LOCUS308718</name>
</gene>
<name>A0A382N3V6_9ZZZZ</name>
<dbReference type="AlphaFoldDB" id="A0A382N3V6"/>
<organism evidence="1">
    <name type="scientific">marine metagenome</name>
    <dbReference type="NCBI Taxonomy" id="408172"/>
    <lineage>
        <taxon>unclassified sequences</taxon>
        <taxon>metagenomes</taxon>
        <taxon>ecological metagenomes</taxon>
    </lineage>
</organism>
<protein>
    <submittedName>
        <fullName evidence="1">Uncharacterized protein</fullName>
    </submittedName>
</protein>
<accession>A0A382N3V6</accession>
<reference evidence="1" key="1">
    <citation type="submission" date="2018-05" db="EMBL/GenBank/DDBJ databases">
        <authorList>
            <person name="Lanie J.A."/>
            <person name="Ng W.-L."/>
            <person name="Kazmierczak K.M."/>
            <person name="Andrzejewski T.M."/>
            <person name="Davidsen T.M."/>
            <person name="Wayne K.J."/>
            <person name="Tettelin H."/>
            <person name="Glass J.I."/>
            <person name="Rusch D."/>
            <person name="Podicherti R."/>
            <person name="Tsui H.-C.T."/>
            <person name="Winkler M.E."/>
        </authorList>
    </citation>
    <scope>NUCLEOTIDE SEQUENCE</scope>
</reference>
<sequence length="37" mass="3940">VPTYAGAAGIEIASVVDIIKTQTSYHLIDIPVDIRAK</sequence>